<dbReference type="RefSeq" id="WP_186997532.1">
    <property type="nucleotide sequence ID" value="NZ_JACOOR010000003.1"/>
</dbReference>
<dbReference type="Proteomes" id="UP000649345">
    <property type="component" value="Unassembled WGS sequence"/>
</dbReference>
<dbReference type="SUPFAM" id="SSF82185">
    <property type="entry name" value="Histone H3 K4-specific methyltransferase SET7/9 N-terminal domain"/>
    <property type="match status" value="1"/>
</dbReference>
<dbReference type="PANTHER" id="PTHR43215">
    <property type="entry name" value="RADIAL SPOKE HEAD 1 HOMOLOG"/>
    <property type="match status" value="1"/>
</dbReference>
<sequence>MGNLFQMIINGITRIFQGIQGSYAFALLGKAFLRLRTAVMNPFQRVVRRVQQLFNANIITSKLVAPINAKVRKVLNGEAKSPEDYFTIGRFWISKMLVYILVLAGCAAVFIYFNWVAAPLSDTTASENVTTTVYYDYDDVKLGEYSGKANIRAANGNVVYTGDIAAGVCKGNGTLWKQDGTLLYEGGFENNRFSGNGTLYYANGSVRYQGAFKENEFSGSGVLYYEDKTTEYIGNFENGAFQGEGALYNENGILIYEGEFQSGTYHGQGSAYYDNGVKKYEGEFYMGKAQGKGTSYDASGRKIFEGQFVRDGIQYESLLGQTLDKILAMMGEKPVVYFNEGNTSFLFERAQVILKADCLIEMQLDAGSGVEGDSWYIPNDNGQTLDETEASQLTETTDTEDSTGETADTGKTAAEKAAEEEQARLDSLPVLNGYHIYYYLSSDKWQAAADLDTSAVYITAVTAYGQELNVDFLDKLQKTPENGAVSLQECAAIERVRMYQPTAFSSVSYELTTKNKTYIQVGSVNMAEAIYEEVCEENNVRYRLCYEMDEPDRLMFLTVENN</sequence>
<organism evidence="4 5">
    <name type="scientific">Anaerosacchariphilus hominis</name>
    <dbReference type="NCBI Taxonomy" id="2763017"/>
    <lineage>
        <taxon>Bacteria</taxon>
        <taxon>Bacillati</taxon>
        <taxon>Bacillota</taxon>
        <taxon>Clostridia</taxon>
        <taxon>Lachnospirales</taxon>
        <taxon>Lachnospiraceae</taxon>
        <taxon>Anaerosacchariphilus</taxon>
    </lineage>
</organism>
<dbReference type="AlphaFoldDB" id="A0A923LB02"/>
<accession>A0A923LB02</accession>
<comment type="caution">
    <text evidence="4">The sequence shown here is derived from an EMBL/GenBank/DDBJ whole genome shotgun (WGS) entry which is preliminary data.</text>
</comment>
<evidence type="ECO:0000256" key="3">
    <source>
        <dbReference type="SAM" id="Phobius"/>
    </source>
</evidence>
<keyword evidence="5" id="KW-1185">Reference proteome</keyword>
<dbReference type="Gene3D" id="2.20.110.10">
    <property type="entry name" value="Histone H3 K4-specific methyltransferase SET7/9 N-terminal domain"/>
    <property type="match status" value="3"/>
</dbReference>
<keyword evidence="1" id="KW-0677">Repeat</keyword>
<keyword evidence="3" id="KW-0472">Membrane</keyword>
<keyword evidence="3" id="KW-1133">Transmembrane helix</keyword>
<feature type="transmembrane region" description="Helical" evidence="3">
    <location>
        <begin position="96"/>
        <end position="115"/>
    </location>
</feature>
<dbReference type="PANTHER" id="PTHR43215:SF14">
    <property type="entry name" value="RADIAL SPOKE HEAD 1 HOMOLOG"/>
    <property type="match status" value="1"/>
</dbReference>
<evidence type="ECO:0000256" key="2">
    <source>
        <dbReference type="SAM" id="MobiDB-lite"/>
    </source>
</evidence>
<keyword evidence="3" id="KW-0812">Transmembrane</keyword>
<reference evidence="4" key="1">
    <citation type="submission" date="2020-08" db="EMBL/GenBank/DDBJ databases">
        <title>Genome public.</title>
        <authorList>
            <person name="Liu C."/>
            <person name="Sun Q."/>
        </authorList>
    </citation>
    <scope>NUCLEOTIDE SEQUENCE</scope>
    <source>
        <strain evidence="4">NSJ-68</strain>
    </source>
</reference>
<dbReference type="InterPro" id="IPR003409">
    <property type="entry name" value="MORN"/>
</dbReference>
<feature type="region of interest" description="Disordered" evidence="2">
    <location>
        <begin position="378"/>
        <end position="410"/>
    </location>
</feature>
<evidence type="ECO:0000313" key="4">
    <source>
        <dbReference type="EMBL" id="MBC5659194.1"/>
    </source>
</evidence>
<dbReference type="EMBL" id="JACOOR010000003">
    <property type="protein sequence ID" value="MBC5659194.1"/>
    <property type="molecule type" value="Genomic_DNA"/>
</dbReference>
<protein>
    <recommendedName>
        <fullName evidence="6">Toxin-antitoxin system YwqK family antitoxin</fullName>
    </recommendedName>
</protein>
<evidence type="ECO:0000313" key="5">
    <source>
        <dbReference type="Proteomes" id="UP000649345"/>
    </source>
</evidence>
<gene>
    <name evidence="4" type="ORF">H8S44_05345</name>
</gene>
<evidence type="ECO:0008006" key="6">
    <source>
        <dbReference type="Google" id="ProtNLM"/>
    </source>
</evidence>
<evidence type="ECO:0000256" key="1">
    <source>
        <dbReference type="ARBA" id="ARBA00022737"/>
    </source>
</evidence>
<dbReference type="Pfam" id="PF02493">
    <property type="entry name" value="MORN"/>
    <property type="match status" value="6"/>
</dbReference>
<dbReference type="SMART" id="SM00698">
    <property type="entry name" value="MORN"/>
    <property type="match status" value="6"/>
</dbReference>
<feature type="compositionally biased region" description="Polar residues" evidence="2">
    <location>
        <begin position="380"/>
        <end position="393"/>
    </location>
</feature>
<proteinExistence type="predicted"/>
<name>A0A923LB02_9FIRM</name>